<evidence type="ECO:0000313" key="2">
    <source>
        <dbReference type="Proteomes" id="UP000503018"/>
    </source>
</evidence>
<sequence length="63" mass="6740">MIICSCNAIREEEIRGMARCGHACPVAAYAALGCNPQCGCCLDYAQEIIDEEHEALNPVARAA</sequence>
<accession>A0A6M4AW68</accession>
<dbReference type="KEGG" id="slan:GV829_01160"/>
<name>A0A6M4AW68_9SPHN</name>
<protein>
    <submittedName>
        <fullName evidence="1">(2Fe-2S)-binding protein</fullName>
    </submittedName>
</protein>
<dbReference type="InterPro" id="IPR041854">
    <property type="entry name" value="BFD-like_2Fe2S-bd_dom_sf"/>
</dbReference>
<dbReference type="EMBL" id="CP053015">
    <property type="protein sequence ID" value="QJQ31221.1"/>
    <property type="molecule type" value="Genomic_DNA"/>
</dbReference>
<dbReference type="Proteomes" id="UP000503018">
    <property type="component" value="Chromosome"/>
</dbReference>
<reference evidence="1 2" key="1">
    <citation type="submission" date="2020-01" db="EMBL/GenBank/DDBJ databases">
        <title>Sphingomonas sp. strain CSW-10.</title>
        <authorList>
            <person name="Chen W.-M."/>
        </authorList>
    </citation>
    <scope>NUCLEOTIDE SEQUENCE [LARGE SCALE GENOMIC DNA]</scope>
    <source>
        <strain evidence="1 2">CSW-10</strain>
    </source>
</reference>
<dbReference type="Gene3D" id="1.10.10.1100">
    <property type="entry name" value="BFD-like [2Fe-2S]-binding domain"/>
    <property type="match status" value="1"/>
</dbReference>
<keyword evidence="2" id="KW-1185">Reference proteome</keyword>
<organism evidence="1 2">
    <name type="scientific">Sphingomonas lacunae</name>
    <dbReference type="NCBI Taxonomy" id="2698828"/>
    <lineage>
        <taxon>Bacteria</taxon>
        <taxon>Pseudomonadati</taxon>
        <taxon>Pseudomonadota</taxon>
        <taxon>Alphaproteobacteria</taxon>
        <taxon>Sphingomonadales</taxon>
        <taxon>Sphingomonadaceae</taxon>
        <taxon>Sphingomonas</taxon>
    </lineage>
</organism>
<evidence type="ECO:0000313" key="1">
    <source>
        <dbReference type="EMBL" id="QJQ31221.1"/>
    </source>
</evidence>
<dbReference type="AlphaFoldDB" id="A0A6M4AW68"/>
<proteinExistence type="predicted"/>
<gene>
    <name evidence="1" type="ORF">GV829_01160</name>
</gene>
<dbReference type="RefSeq" id="WP_169943438.1">
    <property type="nucleotide sequence ID" value="NZ_CP053015.1"/>
</dbReference>